<gene>
    <name evidence="1" type="ORF">L2689_01410</name>
</gene>
<evidence type="ECO:0000313" key="1">
    <source>
        <dbReference type="EMBL" id="MCL1115905.1"/>
    </source>
</evidence>
<reference evidence="1 2" key="1">
    <citation type="submission" date="2022-01" db="EMBL/GenBank/DDBJ databases">
        <title>Whole genome-based taxonomy of the Shewanellaceae.</title>
        <authorList>
            <person name="Martin-Rodriguez A.J."/>
        </authorList>
    </citation>
    <scope>NUCLEOTIDE SEQUENCE [LARGE SCALE GENOMIC DNA]</scope>
    <source>
        <strain evidence="1 2">JCM 17801</strain>
    </source>
</reference>
<evidence type="ECO:0000313" key="2">
    <source>
        <dbReference type="Proteomes" id="UP001203212"/>
    </source>
</evidence>
<sequence>MPTLPFQHLIKPITISIFLTSFLFSLNGSAQDLEPRSYTNIPIDMQFIVAGYGRSQGGLSPAPEVPLEESDIEINAGILGYAATFDLGGSSSKFDMVTSRLCIGGSAIFKGEYIEDERCGYGDPSFRLTWNFYGAPSLTRQEFAQYKEGLVMGASLQVTAPIGTYDASKLVNIGANQWVFRPGFGVSYRIGDWYYSANTTVRLYQDNKEFYNGIYLEKAPQYSLQGHLIYSLAKGQWLSLSANYFIGGETTKNGIKADDEQDNSRFSLTYSFALNQNHSFKLYAHTGVITRIGNDFDSFGVLWQYAL</sequence>
<dbReference type="Proteomes" id="UP001203212">
    <property type="component" value="Unassembled WGS sequence"/>
</dbReference>
<accession>A0ABT0KWW6</accession>
<dbReference type="RefSeq" id="WP_188839600.1">
    <property type="nucleotide sequence ID" value="NZ_BMOT01000001.1"/>
</dbReference>
<proteinExistence type="predicted"/>
<comment type="caution">
    <text evidence="1">The sequence shown here is derived from an EMBL/GenBank/DDBJ whole genome shotgun (WGS) entry which is preliminary data.</text>
</comment>
<dbReference type="InterPro" id="IPR025737">
    <property type="entry name" value="FApF"/>
</dbReference>
<keyword evidence="2" id="KW-1185">Reference proteome</keyword>
<name>A0ABT0KWW6_9GAMM</name>
<organism evidence="1 2">
    <name type="scientific">Shewanella aestuarii</name>
    <dbReference type="NCBI Taxonomy" id="1028752"/>
    <lineage>
        <taxon>Bacteria</taxon>
        <taxon>Pseudomonadati</taxon>
        <taxon>Pseudomonadota</taxon>
        <taxon>Gammaproteobacteria</taxon>
        <taxon>Alteromonadales</taxon>
        <taxon>Shewanellaceae</taxon>
        <taxon>Shewanella</taxon>
    </lineage>
</organism>
<dbReference type="Pfam" id="PF13557">
    <property type="entry name" value="Phenol_MetA_deg"/>
    <property type="match status" value="1"/>
</dbReference>
<protein>
    <submittedName>
        <fullName evidence="1">Transporter</fullName>
    </submittedName>
</protein>
<dbReference type="EMBL" id="JAKILK010000001">
    <property type="protein sequence ID" value="MCL1115905.1"/>
    <property type="molecule type" value="Genomic_DNA"/>
</dbReference>